<dbReference type="PANTHER" id="PTHR12304">
    <property type="entry name" value="INOSINE-URIDINE PREFERRING NUCLEOSIDE HYDROLASE"/>
    <property type="match status" value="1"/>
</dbReference>
<organism evidence="4">
    <name type="scientific">uncultured Anaerotruncus sp</name>
    <dbReference type="NCBI Taxonomy" id="905011"/>
    <lineage>
        <taxon>Bacteria</taxon>
        <taxon>Bacillati</taxon>
        <taxon>Bacillota</taxon>
        <taxon>Clostridia</taxon>
        <taxon>Eubacteriales</taxon>
        <taxon>Oscillospiraceae</taxon>
        <taxon>Anaerotruncus</taxon>
        <taxon>environmental samples</taxon>
    </lineage>
</organism>
<dbReference type="GO" id="GO:0006152">
    <property type="term" value="P:purine nucleoside catabolic process"/>
    <property type="evidence" value="ECO:0007669"/>
    <property type="project" value="TreeGrafter"/>
</dbReference>
<feature type="domain" description="Inosine/uridine-preferring nucleoside hydrolase" evidence="3">
    <location>
        <begin position="9"/>
        <end position="288"/>
    </location>
</feature>
<dbReference type="InterPro" id="IPR023186">
    <property type="entry name" value="IUNH"/>
</dbReference>
<protein>
    <submittedName>
        <fullName evidence="4">Pyrimidine-specific ribonucleoside hydrolase rihA</fullName>
        <ecNumber evidence="4">3.2.-.-</ecNumber>
    </submittedName>
</protein>
<dbReference type="GO" id="GO:0005829">
    <property type="term" value="C:cytosol"/>
    <property type="evidence" value="ECO:0007669"/>
    <property type="project" value="TreeGrafter"/>
</dbReference>
<dbReference type="Pfam" id="PF01156">
    <property type="entry name" value="IU_nuc_hydro"/>
    <property type="match status" value="1"/>
</dbReference>
<name>A0A1C6IBG5_9FIRM</name>
<dbReference type="PANTHER" id="PTHR12304:SF4">
    <property type="entry name" value="URIDINE NUCLEOSIDASE"/>
    <property type="match status" value="1"/>
</dbReference>
<gene>
    <name evidence="4" type="primary">rihA_6</name>
    <name evidence="4" type="ORF">SAMEA3545359_01366</name>
</gene>
<accession>A0A1C6IBG5</accession>
<evidence type="ECO:0000256" key="2">
    <source>
        <dbReference type="ARBA" id="ARBA00023295"/>
    </source>
</evidence>
<dbReference type="Gene3D" id="3.90.245.10">
    <property type="entry name" value="Ribonucleoside hydrolase-like"/>
    <property type="match status" value="1"/>
</dbReference>
<dbReference type="SUPFAM" id="SSF53590">
    <property type="entry name" value="Nucleoside hydrolase"/>
    <property type="match status" value="1"/>
</dbReference>
<sequence length="302" mass="32491">MATEKKIPVILDCDTGGDDAMAMALAIASEKLQVLGVTTVAGNVPLDKVVRNTRNTLSCTDPAVPYAVGAAKPQARALIDSGRPGHVLFEAYDQVENAPDERDAVTFMADLIRQSSDPVTLIPLAPLTNIAALLRQYPELKSNIAQMVIMGGSFTGGNATGYAEFNIYVDPEAAAEVFSAGIPLVMCGEEVCLQSRVGRPQIEALAALGNDQAKAFAEELELGLREGESIIFDAVTVAWLERPEMFESRPAEVYIECADQKRLGQTVVDFYAAQPNAVVPLNMDRQGFGQMMVDLFAGYSRK</sequence>
<evidence type="ECO:0000259" key="3">
    <source>
        <dbReference type="Pfam" id="PF01156"/>
    </source>
</evidence>
<dbReference type="InterPro" id="IPR001910">
    <property type="entry name" value="Inosine/uridine_hydrolase_dom"/>
</dbReference>
<keyword evidence="1 4" id="KW-0378">Hydrolase</keyword>
<keyword evidence="2 4" id="KW-0326">Glycosidase</keyword>
<dbReference type="EMBL" id="FMHG01000001">
    <property type="protein sequence ID" value="SCJ67406.1"/>
    <property type="molecule type" value="Genomic_DNA"/>
</dbReference>
<evidence type="ECO:0000256" key="1">
    <source>
        <dbReference type="ARBA" id="ARBA00022801"/>
    </source>
</evidence>
<proteinExistence type="predicted"/>
<dbReference type="GO" id="GO:0008477">
    <property type="term" value="F:purine nucleosidase activity"/>
    <property type="evidence" value="ECO:0007669"/>
    <property type="project" value="TreeGrafter"/>
</dbReference>
<reference evidence="4" key="1">
    <citation type="submission" date="2015-09" db="EMBL/GenBank/DDBJ databases">
        <authorList>
            <consortium name="Pathogen Informatics"/>
        </authorList>
    </citation>
    <scope>NUCLEOTIDE SEQUENCE</scope>
    <source>
        <strain evidence="4">2789STDY5834896</strain>
    </source>
</reference>
<dbReference type="InterPro" id="IPR036452">
    <property type="entry name" value="Ribo_hydro-like"/>
</dbReference>
<dbReference type="AlphaFoldDB" id="A0A1C6IBG5"/>
<evidence type="ECO:0000313" key="4">
    <source>
        <dbReference type="EMBL" id="SCJ67406.1"/>
    </source>
</evidence>
<dbReference type="EC" id="3.2.-.-" evidence="4"/>